<feature type="signal peptide" evidence="13">
    <location>
        <begin position="1"/>
        <end position="22"/>
    </location>
</feature>
<proteinExistence type="predicted"/>
<keyword evidence="3 12" id="KW-0812">Transmembrane</keyword>
<accession>A0A8D0GFH5</accession>
<dbReference type="InterPro" id="IPR036179">
    <property type="entry name" value="Ig-like_dom_sf"/>
</dbReference>
<sequence length="184" mass="20349">MGSQRHLISAMIIGFIVQSVDSQAPASAEDLTIQMVTKERGVVLRCGTDSVKGNITWQKDGNEMMMEHSNELDLGAPADDPRGVYRCRLTETESWGQPLQVFFRMCQNCIELDAATISGLVVADVVATAFLAVAVYCIAGQDRRRLPRASDKQTLLANEQLYQPLGERDNGQYSRIGVARTQKR</sequence>
<keyword evidence="7" id="KW-1015">Disulfide bond</keyword>
<dbReference type="InterPro" id="IPR007110">
    <property type="entry name" value="Ig-like_dom"/>
</dbReference>
<keyword evidence="2" id="KW-0597">Phosphoprotein</keyword>
<reference evidence="15" key="1">
    <citation type="submission" date="2025-08" db="UniProtKB">
        <authorList>
            <consortium name="Ensembl"/>
        </authorList>
    </citation>
    <scope>IDENTIFICATION</scope>
</reference>
<dbReference type="GeneTree" id="ENSGT00940000153312"/>
<evidence type="ECO:0000256" key="4">
    <source>
        <dbReference type="ARBA" id="ARBA00022859"/>
    </source>
</evidence>
<evidence type="ECO:0000256" key="7">
    <source>
        <dbReference type="ARBA" id="ARBA00023157"/>
    </source>
</evidence>
<evidence type="ECO:0000256" key="6">
    <source>
        <dbReference type="ARBA" id="ARBA00023136"/>
    </source>
</evidence>
<keyword evidence="9" id="KW-0325">Glycoprotein</keyword>
<reference evidence="15" key="2">
    <citation type="submission" date="2025-09" db="UniProtKB">
        <authorList>
            <consortium name="Ensembl"/>
        </authorList>
    </citation>
    <scope>IDENTIFICATION</scope>
</reference>
<dbReference type="PROSITE" id="PS50835">
    <property type="entry name" value="IG_LIKE"/>
    <property type="match status" value="1"/>
</dbReference>
<evidence type="ECO:0000256" key="11">
    <source>
        <dbReference type="ARBA" id="ARBA00049718"/>
    </source>
</evidence>
<evidence type="ECO:0000313" key="15">
    <source>
        <dbReference type="Ensembl" id="ENSSPUP00000006139.1"/>
    </source>
</evidence>
<dbReference type="OMA" id="QYGHLQG"/>
<protein>
    <recommendedName>
        <fullName evidence="14">Ig-like domain-containing protein</fullName>
    </recommendedName>
</protein>
<keyword evidence="8" id="KW-0675">Receptor</keyword>
<keyword evidence="5 12" id="KW-1133">Transmembrane helix</keyword>
<evidence type="ECO:0000256" key="12">
    <source>
        <dbReference type="SAM" id="Phobius"/>
    </source>
</evidence>
<keyword evidence="16" id="KW-1185">Reference proteome</keyword>
<dbReference type="Proteomes" id="UP000694392">
    <property type="component" value="Unplaced"/>
</dbReference>
<evidence type="ECO:0000256" key="8">
    <source>
        <dbReference type="ARBA" id="ARBA00023170"/>
    </source>
</evidence>
<dbReference type="GO" id="GO:0042105">
    <property type="term" value="C:alpha-beta T cell receptor complex"/>
    <property type="evidence" value="ECO:0007669"/>
    <property type="project" value="TreeGrafter"/>
</dbReference>
<dbReference type="PROSITE" id="PS51055">
    <property type="entry name" value="ITAM_1"/>
    <property type="match status" value="1"/>
</dbReference>
<evidence type="ECO:0000256" key="2">
    <source>
        <dbReference type="ARBA" id="ARBA00022553"/>
    </source>
</evidence>
<feature type="domain" description="Ig-like" evidence="14">
    <location>
        <begin position="25"/>
        <end position="90"/>
    </location>
</feature>
<dbReference type="GO" id="GO:0004888">
    <property type="term" value="F:transmembrane signaling receptor activity"/>
    <property type="evidence" value="ECO:0007669"/>
    <property type="project" value="InterPro"/>
</dbReference>
<evidence type="ECO:0000256" key="3">
    <source>
        <dbReference type="ARBA" id="ARBA00022692"/>
    </source>
</evidence>
<evidence type="ECO:0000256" key="10">
    <source>
        <dbReference type="ARBA" id="ARBA00023319"/>
    </source>
</evidence>
<dbReference type="PANTHER" id="PTHR10570:SF8">
    <property type="entry name" value="T-CELL SURFACE GLYCOPROTEIN CD3 GAMMA CHAIN"/>
    <property type="match status" value="1"/>
</dbReference>
<evidence type="ECO:0000259" key="14">
    <source>
        <dbReference type="PROSITE" id="PS50835"/>
    </source>
</evidence>
<name>A0A8D0GFH5_SPHPU</name>
<keyword evidence="6 12" id="KW-0472">Membrane</keyword>
<evidence type="ECO:0000256" key="9">
    <source>
        <dbReference type="ARBA" id="ARBA00023180"/>
    </source>
</evidence>
<dbReference type="SUPFAM" id="SSF48726">
    <property type="entry name" value="Immunoglobulin"/>
    <property type="match status" value="1"/>
</dbReference>
<keyword evidence="4" id="KW-0391">Immunity</keyword>
<keyword evidence="13" id="KW-0732">Signal</keyword>
<keyword evidence="10" id="KW-0393">Immunoglobulin domain</keyword>
<dbReference type="InterPro" id="IPR015484">
    <property type="entry name" value="CD3_esu/gsu/dsu"/>
</dbReference>
<evidence type="ECO:0000256" key="5">
    <source>
        <dbReference type="ARBA" id="ARBA00022989"/>
    </source>
</evidence>
<feature type="transmembrane region" description="Helical" evidence="12">
    <location>
        <begin position="114"/>
        <end position="139"/>
    </location>
</feature>
<dbReference type="InterPro" id="IPR032052">
    <property type="entry name" value="Ig_4"/>
</dbReference>
<dbReference type="InterPro" id="IPR013783">
    <property type="entry name" value="Ig-like_fold"/>
</dbReference>
<dbReference type="Gene3D" id="2.60.40.10">
    <property type="entry name" value="Immunoglobulins"/>
    <property type="match status" value="1"/>
</dbReference>
<comment type="subunit">
    <text evidence="11">The TCR-CD3 complex is composed of a CD3D/CD3E and a CD3G/CD3E heterodimers that preferentially associate with TCRalpha and TCRbeta, respectively, to form TCRalpha/CD3E/CD3G and TCRbeta/CD3G/CD3E trimers. In turn, the hexamer interacts with CD3Z homodimer to form the TCR-CD3 complex. Alternatively, TCRalpha and TCRbeta can be replaced by TCRgamma and TCRdelta. Interacts with CD6. Interacts (via Proline-rich sequence) with NCK1; the interaction is ligand dependent but independent of tyrosine kinase activation.</text>
</comment>
<dbReference type="GO" id="GO:0007166">
    <property type="term" value="P:cell surface receptor signaling pathway"/>
    <property type="evidence" value="ECO:0007669"/>
    <property type="project" value="InterPro"/>
</dbReference>
<dbReference type="PANTHER" id="PTHR10570">
    <property type="entry name" value="T-CELL SURFACE GLYCOPROTEIN CD3 GAMMA CHAIN / DELTA CHAIN"/>
    <property type="match status" value="1"/>
</dbReference>
<dbReference type="AlphaFoldDB" id="A0A8D0GFH5"/>
<dbReference type="InterPro" id="IPR003110">
    <property type="entry name" value="Phos_immunorcpt_sig_ITAM"/>
</dbReference>
<organism evidence="15 16">
    <name type="scientific">Sphenodon punctatus</name>
    <name type="common">Tuatara</name>
    <name type="synonym">Hatteria punctata</name>
    <dbReference type="NCBI Taxonomy" id="8508"/>
    <lineage>
        <taxon>Eukaryota</taxon>
        <taxon>Metazoa</taxon>
        <taxon>Chordata</taxon>
        <taxon>Craniata</taxon>
        <taxon>Vertebrata</taxon>
        <taxon>Euteleostomi</taxon>
        <taxon>Lepidosauria</taxon>
        <taxon>Sphenodontia</taxon>
        <taxon>Sphenodontidae</taxon>
        <taxon>Sphenodon</taxon>
    </lineage>
</organism>
<evidence type="ECO:0000256" key="13">
    <source>
        <dbReference type="SAM" id="SignalP"/>
    </source>
</evidence>
<dbReference type="Pfam" id="PF02189">
    <property type="entry name" value="ITAM"/>
    <property type="match status" value="1"/>
</dbReference>
<evidence type="ECO:0000313" key="16">
    <source>
        <dbReference type="Proteomes" id="UP000694392"/>
    </source>
</evidence>
<dbReference type="Pfam" id="PF16680">
    <property type="entry name" value="Ig_4"/>
    <property type="match status" value="1"/>
</dbReference>
<dbReference type="Ensembl" id="ENSSPUT00000006536.1">
    <property type="protein sequence ID" value="ENSSPUP00000006139.1"/>
    <property type="gene ID" value="ENSSPUG00000004735.1"/>
</dbReference>
<comment type="subcellular location">
    <subcellularLocation>
        <location evidence="1">Membrane</location>
        <topology evidence="1">Single-pass type I membrane protein</topology>
    </subcellularLocation>
</comment>
<dbReference type="GO" id="GO:0045059">
    <property type="term" value="P:positive thymic T cell selection"/>
    <property type="evidence" value="ECO:0007669"/>
    <property type="project" value="TreeGrafter"/>
</dbReference>
<evidence type="ECO:0000256" key="1">
    <source>
        <dbReference type="ARBA" id="ARBA00004479"/>
    </source>
</evidence>
<feature type="chain" id="PRO_5034785377" description="Ig-like domain-containing protein" evidence="13">
    <location>
        <begin position="23"/>
        <end position="184"/>
    </location>
</feature>
<dbReference type="GO" id="GO:0009897">
    <property type="term" value="C:external side of plasma membrane"/>
    <property type="evidence" value="ECO:0007669"/>
    <property type="project" value="TreeGrafter"/>
</dbReference>